<protein>
    <submittedName>
        <fullName evidence="8">Basic leucine zipper and W2 domains 1a</fullName>
    </submittedName>
</protein>
<dbReference type="Gene3D" id="1.25.40.180">
    <property type="match status" value="1"/>
</dbReference>
<feature type="domain" description="W2" evidence="7">
    <location>
        <begin position="225"/>
        <end position="392"/>
    </location>
</feature>
<keyword evidence="5" id="KW-0804">Transcription</keyword>
<dbReference type="CDD" id="cd11560">
    <property type="entry name" value="W2_eIF5C_like"/>
    <property type="match status" value="1"/>
</dbReference>
<dbReference type="PANTHER" id="PTHR14208:SF0">
    <property type="entry name" value="EIF5-MIMIC PROTEIN 2"/>
    <property type="match status" value="1"/>
</dbReference>
<comment type="similarity">
    <text evidence="1">Belongs to the BZW family.</text>
</comment>
<evidence type="ECO:0000313" key="9">
    <source>
        <dbReference type="Proteomes" id="UP000694565"/>
    </source>
</evidence>
<proteinExistence type="inferred from homology"/>
<evidence type="ECO:0000256" key="4">
    <source>
        <dbReference type="ARBA" id="ARBA00023159"/>
    </source>
</evidence>
<gene>
    <name evidence="8" type="primary">LOC117746110</name>
</gene>
<feature type="compositionally biased region" description="Polar residues" evidence="6">
    <location>
        <begin position="1"/>
        <end position="15"/>
    </location>
</feature>
<reference evidence="8" key="2">
    <citation type="submission" date="2025-09" db="UniProtKB">
        <authorList>
            <consortium name="Ensembl"/>
        </authorList>
    </citation>
    <scope>IDENTIFICATION</scope>
</reference>
<dbReference type="SMART" id="SM00515">
    <property type="entry name" value="eIF5C"/>
    <property type="match status" value="1"/>
</dbReference>
<evidence type="ECO:0000256" key="3">
    <source>
        <dbReference type="ARBA" id="ARBA00023015"/>
    </source>
</evidence>
<feature type="region of interest" description="Disordered" evidence="6">
    <location>
        <begin position="1"/>
        <end position="28"/>
    </location>
</feature>
<accession>A0A8C2XUM3</accession>
<dbReference type="FunFam" id="1.25.40.180:FF:000006">
    <property type="entry name" value="Basic leucine zipper and W2 domain-containing protein 1"/>
    <property type="match status" value="1"/>
</dbReference>
<dbReference type="SUPFAM" id="SSF48371">
    <property type="entry name" value="ARM repeat"/>
    <property type="match status" value="1"/>
</dbReference>
<evidence type="ECO:0000259" key="7">
    <source>
        <dbReference type="PROSITE" id="PS51363"/>
    </source>
</evidence>
<organism evidence="8 9">
    <name type="scientific">Cyclopterus lumpus</name>
    <name type="common">Lumpsucker</name>
    <dbReference type="NCBI Taxonomy" id="8103"/>
    <lineage>
        <taxon>Eukaryota</taxon>
        <taxon>Metazoa</taxon>
        <taxon>Chordata</taxon>
        <taxon>Craniata</taxon>
        <taxon>Vertebrata</taxon>
        <taxon>Euteleostomi</taxon>
        <taxon>Actinopterygii</taxon>
        <taxon>Neopterygii</taxon>
        <taxon>Teleostei</taxon>
        <taxon>Neoteleostei</taxon>
        <taxon>Acanthomorphata</taxon>
        <taxon>Eupercaria</taxon>
        <taxon>Perciformes</taxon>
        <taxon>Cottioidei</taxon>
        <taxon>Cottales</taxon>
        <taxon>Cyclopteridae</taxon>
        <taxon>Cyclopterus</taxon>
    </lineage>
</organism>
<reference evidence="8" key="1">
    <citation type="submission" date="2025-08" db="UniProtKB">
        <authorList>
            <consortium name="Ensembl"/>
        </authorList>
    </citation>
    <scope>IDENTIFICATION</scope>
</reference>
<keyword evidence="2" id="KW-0810">Translation regulation</keyword>
<evidence type="ECO:0000313" key="8">
    <source>
        <dbReference type="Ensembl" id="ENSCLMP00005021428.1"/>
    </source>
</evidence>
<evidence type="ECO:0000256" key="5">
    <source>
        <dbReference type="ARBA" id="ARBA00023163"/>
    </source>
</evidence>
<dbReference type="PROSITE" id="PS51363">
    <property type="entry name" value="W2"/>
    <property type="match status" value="1"/>
</dbReference>
<evidence type="ECO:0000256" key="2">
    <source>
        <dbReference type="ARBA" id="ARBA00022845"/>
    </source>
</evidence>
<dbReference type="InterPro" id="IPR043510">
    <property type="entry name" value="W2_5MP1/2"/>
</dbReference>
<dbReference type="Pfam" id="PF02020">
    <property type="entry name" value="W2"/>
    <property type="match status" value="1"/>
</dbReference>
<dbReference type="AlphaFoldDB" id="A0A8C2XUM3"/>
<dbReference type="Ensembl" id="ENSCLMT00005022490.1">
    <property type="protein sequence ID" value="ENSCLMP00005021428.1"/>
    <property type="gene ID" value="ENSCLMG00005010696.1"/>
</dbReference>
<name>A0A8C2XUM3_CYCLU</name>
<dbReference type="PANTHER" id="PTHR14208">
    <property type="entry name" value="BASIC LEUCINE ZIPPER AND W2 DOMAIN-CONTAINING PROTEIN"/>
    <property type="match status" value="1"/>
</dbReference>
<dbReference type="InterPro" id="IPR003307">
    <property type="entry name" value="W2_domain"/>
</dbReference>
<dbReference type="Proteomes" id="UP000694565">
    <property type="component" value="Unplaced"/>
</dbReference>
<evidence type="ECO:0000256" key="1">
    <source>
        <dbReference type="ARBA" id="ARBA00008151"/>
    </source>
</evidence>
<dbReference type="InterPro" id="IPR051245">
    <property type="entry name" value="eIF5-mimic_regulator"/>
</dbReference>
<dbReference type="GeneTree" id="ENSGT00390000012561"/>
<dbReference type="GO" id="GO:0016020">
    <property type="term" value="C:membrane"/>
    <property type="evidence" value="ECO:0007669"/>
    <property type="project" value="TreeGrafter"/>
</dbReference>
<keyword evidence="9" id="KW-1185">Reference proteome</keyword>
<dbReference type="InterPro" id="IPR057397">
    <property type="entry name" value="HEAT_5MP1_2"/>
</dbReference>
<dbReference type="Pfam" id="PF25504">
    <property type="entry name" value="HEAT_5MP1_2"/>
    <property type="match status" value="1"/>
</dbReference>
<dbReference type="GO" id="GO:0006446">
    <property type="term" value="P:regulation of translational initiation"/>
    <property type="evidence" value="ECO:0007669"/>
    <property type="project" value="UniProtKB-ARBA"/>
</dbReference>
<keyword evidence="4" id="KW-0010">Activator</keyword>
<dbReference type="GO" id="GO:0005737">
    <property type="term" value="C:cytoplasm"/>
    <property type="evidence" value="ECO:0007669"/>
    <property type="project" value="UniProtKB-ARBA"/>
</dbReference>
<sequence>MSNQKQQKPTLTGQRFKTRKRDEKERFDPTQFQESIVQGLNQSGSDLEAVAKFLDATGGKLDYRRYAETLFDILVAGGMLAPGGTLSDDMTRTEFCLFTAQEDLETMQAYAQLLLFLKGFTESERNKLAMLTGILLANGNISASILNSLYNENLVKEGVSAAFAVNLFKSWINEKDINVIAGSLRKVGMDNRLMELFPANKRSCEHFSKYFTDAGLKELSDFARNQESIGARKELQKEVQEQMSRGDPQKEIIAFTKEEMKKANLSEQAMISIIWTSAMGSVEWNKKEELVTEQAIKHLKQYSLLLKAFTSQGLSELSLLLKIQEYCYDNIHFMKAFQKIVVLLYKADVLSEEAILKWYTDAHVAKGKSVFLEQMKKFVEWLKNAEEGETIRTHTRLNIHVFPAGILTSHKYRC</sequence>
<keyword evidence="3" id="KW-0805">Transcription regulation</keyword>
<evidence type="ECO:0000256" key="6">
    <source>
        <dbReference type="SAM" id="MobiDB-lite"/>
    </source>
</evidence>
<dbReference type="InterPro" id="IPR016024">
    <property type="entry name" value="ARM-type_fold"/>
</dbReference>